<comment type="function">
    <text evidence="6">RNA-binding component of the eukaryotic translation initiation factor 3 (eIF-3) complex, which is involved in protein synthesis of a specialized repertoire of mRNAs and, together with other initiation factors, stimulates binding of mRNA and methionyl-tRNAi to the 40S ribosome. The eIF-3 complex specifically targets and initiates translation of a subset of mRNAs involved in cell proliferation.</text>
</comment>
<dbReference type="InParanoid" id="I2H427"/>
<evidence type="ECO:0000256" key="1">
    <source>
        <dbReference type="ARBA" id="ARBA00004496"/>
    </source>
</evidence>
<keyword evidence="2 6" id="KW-0963">Cytoplasm</keyword>
<dbReference type="PIRSF" id="PIRSF036424">
    <property type="entry name" value="eIF3b"/>
    <property type="match status" value="1"/>
</dbReference>
<comment type="subcellular location">
    <subcellularLocation>
        <location evidence="1 6 7">Cytoplasm</location>
    </subcellularLocation>
</comment>
<organism evidence="9 10">
    <name type="scientific">Henningerozyma blattae (strain ATCC 34711 / CBS 6284 / DSM 70876 / NBRC 10599 / NRRL Y-10934 / UCD 77-7)</name>
    <name type="common">Yeast</name>
    <name type="synonym">Tetrapisispora blattae</name>
    <dbReference type="NCBI Taxonomy" id="1071380"/>
    <lineage>
        <taxon>Eukaryota</taxon>
        <taxon>Fungi</taxon>
        <taxon>Dikarya</taxon>
        <taxon>Ascomycota</taxon>
        <taxon>Saccharomycotina</taxon>
        <taxon>Saccharomycetes</taxon>
        <taxon>Saccharomycetales</taxon>
        <taxon>Saccharomycetaceae</taxon>
        <taxon>Henningerozyma</taxon>
    </lineage>
</organism>
<dbReference type="STRING" id="1071380.I2H427"/>
<dbReference type="OMA" id="LWGGPQF"/>
<dbReference type="CDD" id="cd12278">
    <property type="entry name" value="RRM_eIF3B"/>
    <property type="match status" value="1"/>
</dbReference>
<evidence type="ECO:0000256" key="2">
    <source>
        <dbReference type="ARBA" id="ARBA00022490"/>
    </source>
</evidence>
<sequence length="729" mass="83218">MTSAVEGIKLEDINVDDIDFSDLEKQYGYEDKFSIDQYVVVTGIPIIPEAKVPVLKKALTGLFSKAGKVVDMEFPLDEETKKTKGFLFVECGSPVDGNKIIKTFHTKRLDLKHRLYLYSMKDVEKFNGEGFDPEFKEPEIPPFVSSSFLKSWLLDEMGRDQYVVQNANLTSVFWNDKSSNDIQPVESRQKWSSNYIKFSSKGTLMFSYHTQGVVAWGGETFERLRRFYHPNVRTCSISPNEKFLVTFSSDLIVVDADDEECPFTKKNEGHQLCIWDISTGLLLNTFPVVKSPFLQWPLVRWSYDDKYCARMVGDTLVVHDSNKSFAAMEGKALRVKGIRDFSFAPAGVKLAPFRNGSDPSVLLAYWTPETNNMSCKATIVEVPRGRVLKTVNLVQVSNVSIHWQNNAEYLCFNVERHTKSKKTSFSNLEICKLTEKDIPVDKIELKNSVNSFEFEPNGDRFVTIETEDTGDDNPAVPRNIASFYAFPKSESKGPIKNNLTLKWKMFYQTEKKFSNIISWSPAGRFVVVGTIATPSAPNRKAELIFYDFDFAGDKPLNKIVEVNSNLKELSKPSIQTCTNLSWDPSGRYLTAWSSSLKLKSGSGFKIFNVVGDTIKEDPVPQLKNFTWRPRPELSLSSSEKKKVKKNLREYSAQFEEQDAMEADSAMRDLILRQRELLKEWNEYRSSINEELESSGIKNDTVDDKDEDDYTTITEIKEEIIKEKEEIVNE</sequence>
<dbReference type="InterPro" id="IPR012677">
    <property type="entry name" value="Nucleotide-bd_a/b_plait_sf"/>
</dbReference>
<keyword evidence="10" id="KW-1185">Reference proteome</keyword>
<dbReference type="GO" id="GO:0016282">
    <property type="term" value="C:eukaryotic 43S preinitiation complex"/>
    <property type="evidence" value="ECO:0007669"/>
    <property type="project" value="UniProtKB-UniRule"/>
</dbReference>
<comment type="similarity">
    <text evidence="6 7">Belongs to the eIF-3 subunit B family.</text>
</comment>
<reference evidence="9 10" key="1">
    <citation type="journal article" date="2011" name="Proc. Natl. Acad. Sci. U.S.A.">
        <title>Evolutionary erosion of yeast sex chromosomes by mating-type switching accidents.</title>
        <authorList>
            <person name="Gordon J.L."/>
            <person name="Armisen D."/>
            <person name="Proux-Wera E."/>
            <person name="Oheigeartaigh S.S."/>
            <person name="Byrne K.P."/>
            <person name="Wolfe K.H."/>
        </authorList>
    </citation>
    <scope>NUCLEOTIDE SEQUENCE [LARGE SCALE GENOMIC DNA]</scope>
    <source>
        <strain evidence="10">ATCC 34711 / CBS 6284 / DSM 70876 / NBRC 10599 / NRRL Y-10934 / UCD 77-7</strain>
    </source>
</reference>
<dbReference type="AlphaFoldDB" id="I2H427"/>
<dbReference type="HOGENOM" id="CLU_011152_4_0_1"/>
<evidence type="ECO:0000256" key="3">
    <source>
        <dbReference type="ARBA" id="ARBA00022540"/>
    </source>
</evidence>
<dbReference type="PROSITE" id="PS50102">
    <property type="entry name" value="RRM"/>
    <property type="match status" value="1"/>
</dbReference>
<dbReference type="InterPro" id="IPR000504">
    <property type="entry name" value="RRM_dom"/>
</dbReference>
<dbReference type="GO" id="GO:0071541">
    <property type="term" value="C:eukaryotic translation initiation factor 3 complex, eIF3m"/>
    <property type="evidence" value="ECO:0007669"/>
    <property type="project" value="EnsemblFungi"/>
</dbReference>
<evidence type="ECO:0000313" key="9">
    <source>
        <dbReference type="EMBL" id="CCH61129.1"/>
    </source>
</evidence>
<evidence type="ECO:0000259" key="8">
    <source>
        <dbReference type="PROSITE" id="PS50102"/>
    </source>
</evidence>
<dbReference type="SUPFAM" id="SSF54928">
    <property type="entry name" value="RNA-binding domain, RBD"/>
    <property type="match status" value="1"/>
</dbReference>
<dbReference type="KEGG" id="tbl:TBLA_0E00680"/>
<dbReference type="InterPro" id="IPR035979">
    <property type="entry name" value="RBD_domain_sf"/>
</dbReference>
<dbReference type="OrthoDB" id="10250414at2759"/>
<dbReference type="Proteomes" id="UP000002866">
    <property type="component" value="Chromosome 5"/>
</dbReference>
<feature type="domain" description="RRM" evidence="8">
    <location>
        <begin position="37"/>
        <end position="122"/>
    </location>
</feature>
<keyword evidence="4 6" id="KW-0694">RNA-binding</keyword>
<comment type="function">
    <text evidence="7">Component of the eukaryotic translation initiation factor 3 (eIF-3) complex, which is involved in protein synthesis and, together with other initiation factors, stimulates binding of mRNA and methionyl-tRNAi to the 40S ribosome.</text>
</comment>
<name>I2H427_HENB6</name>
<evidence type="ECO:0000256" key="5">
    <source>
        <dbReference type="ARBA" id="ARBA00022917"/>
    </source>
</evidence>
<keyword evidence="3 6" id="KW-0396">Initiation factor</keyword>
<dbReference type="EMBL" id="HE806320">
    <property type="protein sequence ID" value="CCH61129.1"/>
    <property type="molecule type" value="Genomic_DNA"/>
</dbReference>
<dbReference type="Gene3D" id="2.130.10.10">
    <property type="entry name" value="YVTN repeat-like/Quinoprotein amine dehydrogenase"/>
    <property type="match status" value="1"/>
</dbReference>
<dbReference type="GO" id="GO:0003743">
    <property type="term" value="F:translation initiation factor activity"/>
    <property type="evidence" value="ECO:0007669"/>
    <property type="project" value="UniProtKB-UniRule"/>
</dbReference>
<dbReference type="PANTHER" id="PTHR14068">
    <property type="entry name" value="EUKARYOTIC TRANSLATION INITIATION FACTOR 3 EIF3 -RELATED"/>
    <property type="match status" value="1"/>
</dbReference>
<evidence type="ECO:0000256" key="6">
    <source>
        <dbReference type="HAMAP-Rule" id="MF_03001"/>
    </source>
</evidence>
<dbReference type="Pfam" id="PF08662">
    <property type="entry name" value="eIF2A"/>
    <property type="match status" value="2"/>
</dbReference>
<dbReference type="PANTHER" id="PTHR14068:SF0">
    <property type="entry name" value="EUKARYOTIC TRANSLATION INITIATION FACTOR 3 SUBUNIT B"/>
    <property type="match status" value="1"/>
</dbReference>
<dbReference type="Gene3D" id="3.30.70.330">
    <property type="match status" value="1"/>
</dbReference>
<dbReference type="InterPro" id="IPR034363">
    <property type="entry name" value="eIF3B_RRM"/>
</dbReference>
<dbReference type="GeneID" id="14496255"/>
<accession>I2H427</accession>
<dbReference type="eggNOG" id="KOG2314">
    <property type="taxonomic scope" value="Eukaryota"/>
</dbReference>
<dbReference type="InterPro" id="IPR013979">
    <property type="entry name" value="TIF_beta_prop-like"/>
</dbReference>
<keyword evidence="5 6" id="KW-0648">Protein biosynthesis</keyword>
<dbReference type="SUPFAM" id="SSF82171">
    <property type="entry name" value="DPP6 N-terminal domain-like"/>
    <property type="match status" value="1"/>
</dbReference>
<dbReference type="GO" id="GO:0031369">
    <property type="term" value="F:translation initiation factor binding"/>
    <property type="evidence" value="ECO:0007669"/>
    <property type="project" value="InterPro"/>
</dbReference>
<dbReference type="HAMAP" id="MF_03001">
    <property type="entry name" value="eIF3b"/>
    <property type="match status" value="1"/>
</dbReference>
<protein>
    <recommendedName>
        <fullName evidence="6">Eukaryotic translation initiation factor 3 subunit B</fullName>
        <shortName evidence="6">eIF3b</shortName>
    </recommendedName>
    <alternativeName>
        <fullName evidence="6">Eukaryotic translation initiation factor 3 90 kDa subunit homolog</fullName>
        <shortName evidence="6">eIF3 p90</shortName>
    </alternativeName>
    <alternativeName>
        <fullName evidence="6">Translation initiation factor eIF3, p90 subunit homolog</fullName>
    </alternativeName>
</protein>
<evidence type="ECO:0000256" key="4">
    <source>
        <dbReference type="ARBA" id="ARBA00022884"/>
    </source>
</evidence>
<dbReference type="RefSeq" id="XP_004180648.1">
    <property type="nucleotide sequence ID" value="XM_004180600.1"/>
</dbReference>
<dbReference type="InterPro" id="IPR015943">
    <property type="entry name" value="WD40/YVTN_repeat-like_dom_sf"/>
</dbReference>
<dbReference type="GO" id="GO:0003723">
    <property type="term" value="F:RNA binding"/>
    <property type="evidence" value="ECO:0007669"/>
    <property type="project" value="UniProtKB-UniRule"/>
</dbReference>
<evidence type="ECO:0000313" key="10">
    <source>
        <dbReference type="Proteomes" id="UP000002866"/>
    </source>
</evidence>
<dbReference type="GO" id="GO:0043614">
    <property type="term" value="C:multi-eIF complex"/>
    <property type="evidence" value="ECO:0007669"/>
    <property type="project" value="EnsemblFungi"/>
</dbReference>
<dbReference type="GO" id="GO:0033290">
    <property type="term" value="C:eukaryotic 48S preinitiation complex"/>
    <property type="evidence" value="ECO:0007669"/>
    <property type="project" value="UniProtKB-UniRule"/>
</dbReference>
<dbReference type="GO" id="GO:0010494">
    <property type="term" value="C:cytoplasmic stress granule"/>
    <property type="evidence" value="ECO:0007669"/>
    <property type="project" value="EnsemblFungi"/>
</dbReference>
<dbReference type="Pfam" id="PF00076">
    <property type="entry name" value="RRM_1"/>
    <property type="match status" value="1"/>
</dbReference>
<comment type="subunit">
    <text evidence="6 7">Component of the eukaryotic translation initiation factor 3 (eIF-3) complex.</text>
</comment>
<proteinExistence type="inferred from homology"/>
<dbReference type="FunCoup" id="I2H427">
    <property type="interactions" value="1455"/>
</dbReference>
<dbReference type="SMART" id="SM00360">
    <property type="entry name" value="RRM"/>
    <property type="match status" value="1"/>
</dbReference>
<dbReference type="GO" id="GO:0001732">
    <property type="term" value="P:formation of cytoplasmic translation initiation complex"/>
    <property type="evidence" value="ECO:0007669"/>
    <property type="project" value="UniProtKB-UniRule"/>
</dbReference>
<dbReference type="GO" id="GO:0042802">
    <property type="term" value="F:identical protein binding"/>
    <property type="evidence" value="ECO:0007669"/>
    <property type="project" value="EnsemblFungi"/>
</dbReference>
<evidence type="ECO:0000256" key="7">
    <source>
        <dbReference type="PIRNR" id="PIRNR036424"/>
    </source>
</evidence>
<dbReference type="InterPro" id="IPR011400">
    <property type="entry name" value="EIF3B"/>
</dbReference>
<gene>
    <name evidence="9" type="primary">TBLA0E00680</name>
    <name evidence="6" type="synonym">PRT1</name>
    <name evidence="9" type="ORF">TBLA_0E00680</name>
</gene>
<dbReference type="GO" id="GO:0071540">
    <property type="term" value="C:eukaryotic translation initiation factor 3 complex, eIF3e"/>
    <property type="evidence" value="ECO:0007669"/>
    <property type="project" value="EnsemblFungi"/>
</dbReference>